<proteinExistence type="predicted"/>
<dbReference type="CDD" id="cd20401">
    <property type="entry name" value="Tudor_AtPTM-like"/>
    <property type="match status" value="1"/>
</dbReference>
<name>A0AAW2UK02_SESRA</name>
<feature type="domain" description="DDT" evidence="4">
    <location>
        <begin position="207"/>
        <end position="267"/>
    </location>
</feature>
<evidence type="ECO:0000256" key="2">
    <source>
        <dbReference type="ARBA" id="ARBA00023242"/>
    </source>
</evidence>
<dbReference type="GO" id="GO:0005634">
    <property type="term" value="C:nucleus"/>
    <property type="evidence" value="ECO:0007669"/>
    <property type="project" value="UniProtKB-SubCell"/>
</dbReference>
<dbReference type="PANTHER" id="PTHR46508:SF1">
    <property type="entry name" value="PHD FINGER FAMILY PROTEIN"/>
    <property type="match status" value="1"/>
</dbReference>
<dbReference type="PROSITE" id="PS50827">
    <property type="entry name" value="DDT"/>
    <property type="match status" value="1"/>
</dbReference>
<dbReference type="Pfam" id="PF02791">
    <property type="entry name" value="DDT"/>
    <property type="match status" value="1"/>
</dbReference>
<accession>A0AAW2UK02</accession>
<keyword evidence="2" id="KW-0539">Nucleus</keyword>
<evidence type="ECO:0000256" key="3">
    <source>
        <dbReference type="SAM" id="MobiDB-lite"/>
    </source>
</evidence>
<dbReference type="Pfam" id="PF21743">
    <property type="entry name" value="PTM_DIR17_Tudor"/>
    <property type="match status" value="1"/>
</dbReference>
<organism evidence="5">
    <name type="scientific">Sesamum radiatum</name>
    <name type="common">Black benniseed</name>
    <dbReference type="NCBI Taxonomy" id="300843"/>
    <lineage>
        <taxon>Eukaryota</taxon>
        <taxon>Viridiplantae</taxon>
        <taxon>Streptophyta</taxon>
        <taxon>Embryophyta</taxon>
        <taxon>Tracheophyta</taxon>
        <taxon>Spermatophyta</taxon>
        <taxon>Magnoliopsida</taxon>
        <taxon>eudicotyledons</taxon>
        <taxon>Gunneridae</taxon>
        <taxon>Pentapetalae</taxon>
        <taxon>asterids</taxon>
        <taxon>lamiids</taxon>
        <taxon>Lamiales</taxon>
        <taxon>Pedaliaceae</taxon>
        <taxon>Sesamum</taxon>
    </lineage>
</organism>
<protein>
    <submittedName>
        <fullName evidence="5">DDT domain-containing protein PTM</fullName>
    </submittedName>
</protein>
<evidence type="ECO:0000259" key="4">
    <source>
        <dbReference type="PROSITE" id="PS50827"/>
    </source>
</evidence>
<feature type="region of interest" description="Disordered" evidence="3">
    <location>
        <begin position="151"/>
        <end position="179"/>
    </location>
</feature>
<reference evidence="5" key="2">
    <citation type="journal article" date="2024" name="Plant">
        <title>Genomic evolution and insights into agronomic trait innovations of Sesamum species.</title>
        <authorList>
            <person name="Miao H."/>
            <person name="Wang L."/>
            <person name="Qu L."/>
            <person name="Liu H."/>
            <person name="Sun Y."/>
            <person name="Le M."/>
            <person name="Wang Q."/>
            <person name="Wei S."/>
            <person name="Zheng Y."/>
            <person name="Lin W."/>
            <person name="Duan Y."/>
            <person name="Cao H."/>
            <person name="Xiong S."/>
            <person name="Wang X."/>
            <person name="Wei L."/>
            <person name="Li C."/>
            <person name="Ma Q."/>
            <person name="Ju M."/>
            <person name="Zhao R."/>
            <person name="Li G."/>
            <person name="Mu C."/>
            <person name="Tian Q."/>
            <person name="Mei H."/>
            <person name="Zhang T."/>
            <person name="Gao T."/>
            <person name="Zhang H."/>
        </authorList>
    </citation>
    <scope>NUCLEOTIDE SEQUENCE</scope>
    <source>
        <strain evidence="5">G02</strain>
    </source>
</reference>
<dbReference type="AlphaFoldDB" id="A0AAW2UK02"/>
<evidence type="ECO:0000256" key="1">
    <source>
        <dbReference type="ARBA" id="ARBA00004123"/>
    </source>
</evidence>
<comment type="subcellular location">
    <subcellularLocation>
        <location evidence="1">Nucleus</location>
    </subcellularLocation>
</comment>
<feature type="compositionally biased region" description="Acidic residues" evidence="3">
    <location>
        <begin position="159"/>
        <end position="169"/>
    </location>
</feature>
<dbReference type="InterPro" id="IPR047365">
    <property type="entry name" value="Tudor_AtPTM-like"/>
</dbReference>
<dbReference type="InterPro" id="IPR018501">
    <property type="entry name" value="DDT_dom"/>
</dbReference>
<comment type="caution">
    <text evidence="5">The sequence shown here is derived from an EMBL/GenBank/DDBJ whole genome shotgun (WGS) entry which is preliminary data.</text>
</comment>
<dbReference type="PANTHER" id="PTHR46508">
    <property type="entry name" value="PHD FINGER FAMILY PROTEIN"/>
    <property type="match status" value="1"/>
</dbReference>
<reference evidence="5" key="1">
    <citation type="submission" date="2020-06" db="EMBL/GenBank/DDBJ databases">
        <authorList>
            <person name="Li T."/>
            <person name="Hu X."/>
            <person name="Zhang T."/>
            <person name="Song X."/>
            <person name="Zhang H."/>
            <person name="Dai N."/>
            <person name="Sheng W."/>
            <person name="Hou X."/>
            <person name="Wei L."/>
        </authorList>
    </citation>
    <scope>NUCLEOTIDE SEQUENCE</scope>
    <source>
        <strain evidence="5">G02</strain>
        <tissue evidence="5">Leaf</tissue>
    </source>
</reference>
<dbReference type="EMBL" id="JACGWJ010000005">
    <property type="protein sequence ID" value="KAL0417639.1"/>
    <property type="molecule type" value="Genomic_DNA"/>
</dbReference>
<evidence type="ECO:0000313" key="5">
    <source>
        <dbReference type="EMBL" id="KAL0417639.1"/>
    </source>
</evidence>
<dbReference type="SMART" id="SM00571">
    <property type="entry name" value="DDT"/>
    <property type="match status" value="1"/>
</dbReference>
<gene>
    <name evidence="5" type="ORF">Sradi_1177400</name>
</gene>
<sequence>MEPVVVGTGRRRGRKRKRNDVPDVAVDCDGKKKAVETRSLKLVGRYVRKEFQGSGVFLGKITSYDSGLYRTNYEDGDFEDLDSGEVKVFLVEDGELIGEWSERKEKLDKLLLGKDINAKVLKVENVLEPTNGNRIDLLLTSELNVGEAGTNEVEVHDDGDGDGDGDTDSSSDSCENMQEQDARLNMEELLVPPPELPPSSGHIGVPEEYVSHLLSVHSFLRSFSVPLFLYPFGLDDFVGALNSSVANTLLDSVHVALLRVLKRHIERLSSEGSGLP</sequence>